<proteinExistence type="predicted"/>
<evidence type="ECO:0000313" key="1">
    <source>
        <dbReference type="EMBL" id="KAK7946810.1"/>
    </source>
</evidence>
<dbReference type="RefSeq" id="XP_066696844.1">
    <property type="nucleotide sequence ID" value="XM_066847353.1"/>
</dbReference>
<sequence length="68" mass="7363">MEKFRLVAWVSGTALGATSLPSFGARGFFSHGAYVFWFTQSVLSPQSSKSKADSSLARTSLISCHSKF</sequence>
<evidence type="ECO:0000313" key="2">
    <source>
        <dbReference type="Proteomes" id="UP001391051"/>
    </source>
</evidence>
<protein>
    <recommendedName>
        <fullName evidence="3">Secreted protein</fullName>
    </recommendedName>
</protein>
<evidence type="ECO:0008006" key="3">
    <source>
        <dbReference type="Google" id="ProtNLM"/>
    </source>
</evidence>
<comment type="caution">
    <text evidence="1">The sequence shown here is derived from an EMBL/GenBank/DDBJ whole genome shotgun (WGS) entry which is preliminary data.</text>
</comment>
<keyword evidence="2" id="KW-1185">Reference proteome</keyword>
<reference evidence="1 2" key="1">
    <citation type="submission" date="2023-01" db="EMBL/GenBank/DDBJ databases">
        <title>Analysis of 21 Apiospora genomes using comparative genomics revels a genus with tremendous synthesis potential of carbohydrate active enzymes and secondary metabolites.</title>
        <authorList>
            <person name="Sorensen T."/>
        </authorList>
    </citation>
    <scope>NUCLEOTIDE SEQUENCE [LARGE SCALE GENOMIC DNA]</scope>
    <source>
        <strain evidence="1 2">CBS 24483</strain>
    </source>
</reference>
<organism evidence="1 2">
    <name type="scientific">Apiospora aurea</name>
    <dbReference type="NCBI Taxonomy" id="335848"/>
    <lineage>
        <taxon>Eukaryota</taxon>
        <taxon>Fungi</taxon>
        <taxon>Dikarya</taxon>
        <taxon>Ascomycota</taxon>
        <taxon>Pezizomycotina</taxon>
        <taxon>Sordariomycetes</taxon>
        <taxon>Xylariomycetidae</taxon>
        <taxon>Amphisphaeriales</taxon>
        <taxon>Apiosporaceae</taxon>
        <taxon>Apiospora</taxon>
    </lineage>
</organism>
<accession>A0ABR1Q4D0</accession>
<name>A0ABR1Q4D0_9PEZI</name>
<dbReference type="Proteomes" id="UP001391051">
    <property type="component" value="Unassembled WGS sequence"/>
</dbReference>
<gene>
    <name evidence="1" type="ORF">PG986_011131</name>
</gene>
<dbReference type="EMBL" id="JAQQWE010000007">
    <property type="protein sequence ID" value="KAK7946810.1"/>
    <property type="molecule type" value="Genomic_DNA"/>
</dbReference>
<dbReference type="GeneID" id="92080415"/>